<dbReference type="AlphaFoldDB" id="A0A1G2B0G7"/>
<name>A0A1G2B0G7_9BACT</name>
<keyword evidence="2" id="KW-1133">Transmembrane helix</keyword>
<proteinExistence type="predicted"/>
<feature type="transmembrane region" description="Helical" evidence="2">
    <location>
        <begin position="102"/>
        <end position="122"/>
    </location>
</feature>
<feature type="compositionally biased region" description="Basic residues" evidence="1">
    <location>
        <begin position="49"/>
        <end position="66"/>
    </location>
</feature>
<keyword evidence="2" id="KW-0812">Transmembrane</keyword>
<feature type="region of interest" description="Disordered" evidence="1">
    <location>
        <begin position="1"/>
        <end position="26"/>
    </location>
</feature>
<sequence length="124" mass="13768">MDFFQSMPQKKQSHKKISKNSAKRSRVHKIRVAALTVLESSPEPASQAKKSHTRRVARAASHHAHLRPLGGRSHVSHHRITAKHDNPLSVFRRRPVSPATHFALGVMMLSALLFVVSLGYVLGA</sequence>
<organism evidence="3 4">
    <name type="scientific">Candidatus Kerfeldbacteria bacterium RIFCSPHIGHO2_12_FULL_48_17</name>
    <dbReference type="NCBI Taxonomy" id="1798542"/>
    <lineage>
        <taxon>Bacteria</taxon>
        <taxon>Candidatus Kerfeldiibacteriota</taxon>
    </lineage>
</organism>
<feature type="compositionally biased region" description="Polar residues" evidence="1">
    <location>
        <begin position="1"/>
        <end position="10"/>
    </location>
</feature>
<comment type="caution">
    <text evidence="3">The sequence shown here is derived from an EMBL/GenBank/DDBJ whole genome shotgun (WGS) entry which is preliminary data.</text>
</comment>
<protein>
    <submittedName>
        <fullName evidence="3">Uncharacterized protein</fullName>
    </submittedName>
</protein>
<dbReference type="EMBL" id="MHKD01000025">
    <property type="protein sequence ID" value="OGY82682.1"/>
    <property type="molecule type" value="Genomic_DNA"/>
</dbReference>
<reference evidence="3 4" key="1">
    <citation type="journal article" date="2016" name="Nat. Commun.">
        <title>Thousands of microbial genomes shed light on interconnected biogeochemical processes in an aquifer system.</title>
        <authorList>
            <person name="Anantharaman K."/>
            <person name="Brown C.T."/>
            <person name="Hug L.A."/>
            <person name="Sharon I."/>
            <person name="Castelle C.J."/>
            <person name="Probst A.J."/>
            <person name="Thomas B.C."/>
            <person name="Singh A."/>
            <person name="Wilkins M.J."/>
            <person name="Karaoz U."/>
            <person name="Brodie E.L."/>
            <person name="Williams K.H."/>
            <person name="Hubbard S.S."/>
            <person name="Banfield J.F."/>
        </authorList>
    </citation>
    <scope>NUCLEOTIDE SEQUENCE [LARGE SCALE GENOMIC DNA]</scope>
</reference>
<evidence type="ECO:0000256" key="1">
    <source>
        <dbReference type="SAM" id="MobiDB-lite"/>
    </source>
</evidence>
<dbReference type="Proteomes" id="UP000176952">
    <property type="component" value="Unassembled WGS sequence"/>
</dbReference>
<evidence type="ECO:0000313" key="3">
    <source>
        <dbReference type="EMBL" id="OGY82682.1"/>
    </source>
</evidence>
<gene>
    <name evidence="3" type="ORF">A3F54_01685</name>
</gene>
<accession>A0A1G2B0G7</accession>
<feature type="region of interest" description="Disordered" evidence="1">
    <location>
        <begin position="40"/>
        <end position="81"/>
    </location>
</feature>
<keyword evidence="2" id="KW-0472">Membrane</keyword>
<evidence type="ECO:0000256" key="2">
    <source>
        <dbReference type="SAM" id="Phobius"/>
    </source>
</evidence>
<evidence type="ECO:0000313" key="4">
    <source>
        <dbReference type="Proteomes" id="UP000176952"/>
    </source>
</evidence>
<feature type="compositionally biased region" description="Basic residues" evidence="1">
    <location>
        <begin position="11"/>
        <end position="26"/>
    </location>
</feature>